<reference evidence="4 5" key="1">
    <citation type="journal article" date="2016" name="Nat. Commun.">
        <title>Thousands of microbial genomes shed light on interconnected biogeochemical processes in an aquifer system.</title>
        <authorList>
            <person name="Anantharaman K."/>
            <person name="Brown C.T."/>
            <person name="Hug L.A."/>
            <person name="Sharon I."/>
            <person name="Castelle C.J."/>
            <person name="Probst A.J."/>
            <person name="Thomas B.C."/>
            <person name="Singh A."/>
            <person name="Wilkins M.J."/>
            <person name="Karaoz U."/>
            <person name="Brodie E.L."/>
            <person name="Williams K.H."/>
            <person name="Hubbard S.S."/>
            <person name="Banfield J.F."/>
        </authorList>
    </citation>
    <scope>NUCLEOTIDE SEQUENCE [LARGE SCALE GENOMIC DNA]</scope>
</reference>
<feature type="signal peptide" evidence="1">
    <location>
        <begin position="1"/>
        <end position="22"/>
    </location>
</feature>
<feature type="chain" id="PRO_5009521939" evidence="1">
    <location>
        <begin position="23"/>
        <end position="636"/>
    </location>
</feature>
<feature type="domain" description="Transglutaminase-like" evidence="2">
    <location>
        <begin position="268"/>
        <end position="342"/>
    </location>
</feature>
<name>A0A1F5VEV1_9BACT</name>
<gene>
    <name evidence="4" type="ORF">A2Y62_20855</name>
</gene>
<dbReference type="Gene3D" id="2.60.40.3140">
    <property type="match status" value="1"/>
</dbReference>
<dbReference type="AlphaFoldDB" id="A0A1F5VEV1"/>
<dbReference type="Pfam" id="PF12969">
    <property type="entry name" value="DUF3857"/>
    <property type="match status" value="1"/>
</dbReference>
<dbReference type="Pfam" id="PF01841">
    <property type="entry name" value="Transglut_core"/>
    <property type="match status" value="1"/>
</dbReference>
<dbReference type="Gene3D" id="2.60.120.1130">
    <property type="match status" value="1"/>
</dbReference>
<dbReference type="Proteomes" id="UP000178943">
    <property type="component" value="Unassembled WGS sequence"/>
</dbReference>
<accession>A0A1F5VEV1</accession>
<protein>
    <submittedName>
        <fullName evidence="4">Uncharacterized protein</fullName>
    </submittedName>
</protein>
<evidence type="ECO:0000313" key="4">
    <source>
        <dbReference type="EMBL" id="OGF61973.1"/>
    </source>
</evidence>
<dbReference type="SUPFAM" id="SSF54001">
    <property type="entry name" value="Cysteine proteinases"/>
    <property type="match status" value="1"/>
</dbReference>
<dbReference type="InterPro" id="IPR002931">
    <property type="entry name" value="Transglutaminase-like"/>
</dbReference>
<sequence length="636" mass="73211">MNRCLLAFLLLCMLLFAAVVNADEVTTKHSFPDTDARMIVLNDMIHVTLMEKPLRLSVQRKTIHLAVNEEIQTFMLSTTKSSQQRVKLFQAWRLSDDEKQKEIGREHRYERPYSPDSLYSDIQEVGYRIPDVKTGERVIFEYTTEKEMSHRQHMIVFSREFPIEMINILVTIPSGWEVKYIIKNFEQVPMVKVESNTYQIIFQNVDKIPDEGFAPPESMTDIEIGLMFEYPGHHSITSWKYLSEDIGGVYQRKAEPCPSIERKVKALFTGTETPLEKIRKLSEYVQKEIRYVAIEIGKGSYIPHKADSTLSVMFGDCKDKATLLTAMLQNIGVKAHSVLCSPRELSWIDEKFPSVFQFAHAIVAIELPGSDNDFEALMPGSNLLFFDPTDRFTPFGSLSYHLQGVKGLVLGSPDYVLVSLPDNSFQKNTHSIIGQFVLDDIGNLSGSAKHYYYGAERYLKLAHNNYRNKQEMLNDLLNELDEFISPELSDFKITPPKQNNEPFIIDYKIKSGGYAQDLRSILVFNPVLFMRISRNPFVKEKRTLPVVFPYAFSESARHIIQLPQGFALQKNPVVHEFTNPHADYKLEIIQEGNLLRIKRLFSLKDNIIPLDEAKDFISFYHQILKIETTYTQAVKQ</sequence>
<dbReference type="EMBL" id="MFGW01000186">
    <property type="protein sequence ID" value="OGF61973.1"/>
    <property type="molecule type" value="Genomic_DNA"/>
</dbReference>
<dbReference type="InterPro" id="IPR038765">
    <property type="entry name" value="Papain-like_cys_pep_sf"/>
</dbReference>
<evidence type="ECO:0000256" key="1">
    <source>
        <dbReference type="SAM" id="SignalP"/>
    </source>
</evidence>
<evidence type="ECO:0000313" key="5">
    <source>
        <dbReference type="Proteomes" id="UP000178943"/>
    </source>
</evidence>
<dbReference type="InterPro" id="IPR024618">
    <property type="entry name" value="DUF3857"/>
</dbReference>
<organism evidence="4 5">
    <name type="scientific">Candidatus Fischerbacteria bacterium RBG_13_37_8</name>
    <dbReference type="NCBI Taxonomy" id="1817863"/>
    <lineage>
        <taxon>Bacteria</taxon>
        <taxon>Candidatus Fischeribacteriota</taxon>
    </lineage>
</organism>
<keyword evidence="1" id="KW-0732">Signal</keyword>
<dbReference type="Gene3D" id="3.10.620.30">
    <property type="match status" value="1"/>
</dbReference>
<evidence type="ECO:0000259" key="3">
    <source>
        <dbReference type="Pfam" id="PF12969"/>
    </source>
</evidence>
<comment type="caution">
    <text evidence="4">The sequence shown here is derived from an EMBL/GenBank/DDBJ whole genome shotgun (WGS) entry which is preliminary data.</text>
</comment>
<evidence type="ECO:0000259" key="2">
    <source>
        <dbReference type="Pfam" id="PF01841"/>
    </source>
</evidence>
<dbReference type="STRING" id="1817863.A2Y62_20855"/>
<feature type="domain" description="DUF3857" evidence="3">
    <location>
        <begin position="82"/>
        <end position="192"/>
    </location>
</feature>
<proteinExistence type="predicted"/>